<dbReference type="SUPFAM" id="SSF161098">
    <property type="entry name" value="MetI-like"/>
    <property type="match status" value="1"/>
</dbReference>
<dbReference type="OrthoDB" id="9766870at2"/>
<evidence type="ECO:0000256" key="1">
    <source>
        <dbReference type="ARBA" id="ARBA00004651"/>
    </source>
</evidence>
<keyword evidence="5" id="KW-0571">Peptide transport</keyword>
<evidence type="ECO:0000256" key="4">
    <source>
        <dbReference type="ARBA" id="ARBA00022692"/>
    </source>
</evidence>
<feature type="transmembrane region" description="Helical" evidence="9">
    <location>
        <begin position="122"/>
        <end position="144"/>
    </location>
</feature>
<dbReference type="PATRIC" id="fig|1231190.3.peg.3114"/>
<dbReference type="GO" id="GO:0015833">
    <property type="term" value="P:peptide transport"/>
    <property type="evidence" value="ECO:0007669"/>
    <property type="project" value="UniProtKB-KW"/>
</dbReference>
<feature type="transmembrane region" description="Helical" evidence="9">
    <location>
        <begin position="239"/>
        <end position="260"/>
    </location>
</feature>
<keyword evidence="3" id="KW-1003">Cell membrane</keyword>
<dbReference type="AlphaFoldDB" id="K2P2E5"/>
<dbReference type="GO" id="GO:0015031">
    <property type="term" value="P:protein transport"/>
    <property type="evidence" value="ECO:0007669"/>
    <property type="project" value="UniProtKB-KW"/>
</dbReference>
<gene>
    <name evidence="11" type="ORF">NA8A_15021</name>
</gene>
<keyword evidence="4 9" id="KW-0812">Transmembrane</keyword>
<dbReference type="STRING" id="721133.SAMN05216176_11067"/>
<comment type="subcellular location">
    <subcellularLocation>
        <location evidence="1 9">Cell membrane</location>
        <topology evidence="1 9">Multi-pass membrane protein</topology>
    </subcellularLocation>
</comment>
<dbReference type="eggNOG" id="COG1173">
    <property type="taxonomic scope" value="Bacteria"/>
</dbReference>
<accession>K2P2E5</accession>
<evidence type="ECO:0000256" key="2">
    <source>
        <dbReference type="ARBA" id="ARBA00022448"/>
    </source>
</evidence>
<dbReference type="EMBL" id="AMSI01000010">
    <property type="protein sequence ID" value="EKF41531.1"/>
    <property type="molecule type" value="Genomic_DNA"/>
</dbReference>
<evidence type="ECO:0000313" key="11">
    <source>
        <dbReference type="EMBL" id="EKF41531.1"/>
    </source>
</evidence>
<comment type="caution">
    <text evidence="11">The sequence shown here is derived from an EMBL/GenBank/DDBJ whole genome shotgun (WGS) entry which is preliminary data.</text>
</comment>
<comment type="similarity">
    <text evidence="9">Belongs to the binding-protein-dependent transport system permease family.</text>
</comment>
<reference evidence="11 12" key="1">
    <citation type="journal article" date="2012" name="J. Bacteriol.">
        <title>Genome Sequence of Nitratireductor indicus Type Strain C115.</title>
        <authorList>
            <person name="Lai Q."/>
            <person name="Li G."/>
            <person name="Yu Z."/>
            <person name="Shao Z."/>
        </authorList>
    </citation>
    <scope>NUCLEOTIDE SEQUENCE [LARGE SCALE GENOMIC DNA]</scope>
    <source>
        <strain evidence="11 12">C115</strain>
    </source>
</reference>
<sequence length="275" mass="29168">MMLRRVLLSPAGMIGLVTLLLIVGMAISAPYLFPKGPWALVARPYLWPGSRPGIPFGTDALGRDILAGVFYGSRVSLLVGIVATVCALVVGITVGAIAGYFGRVADAVLMRITDAFQTIPGFLFAVVLVSILSPSISTIIFAIATVSWPPVARLTRAEVLRVRESEYVQSCKIIGMSAPRIILTQVLPNSLSPVIVAAAVLVATAIITEAGLSFLGLGDPNVMSWGTLINIGRPSIRSTWFICIIPGLFVVLTVLALNLLGDAINDALNPHLRKR</sequence>
<evidence type="ECO:0000256" key="5">
    <source>
        <dbReference type="ARBA" id="ARBA00022856"/>
    </source>
</evidence>
<dbReference type="PANTHER" id="PTHR43386:SF1">
    <property type="entry name" value="D,D-DIPEPTIDE TRANSPORT SYSTEM PERMEASE PROTEIN DDPC-RELATED"/>
    <property type="match status" value="1"/>
</dbReference>
<dbReference type="RefSeq" id="WP_009451185.1">
    <property type="nucleotide sequence ID" value="NZ_AMSI01000010.1"/>
</dbReference>
<evidence type="ECO:0000256" key="3">
    <source>
        <dbReference type="ARBA" id="ARBA00022475"/>
    </source>
</evidence>
<keyword evidence="8 9" id="KW-0472">Membrane</keyword>
<dbReference type="CDD" id="cd06261">
    <property type="entry name" value="TM_PBP2"/>
    <property type="match status" value="1"/>
</dbReference>
<dbReference type="InterPro" id="IPR035906">
    <property type="entry name" value="MetI-like_sf"/>
</dbReference>
<feature type="domain" description="ABC transmembrane type-1" evidence="10">
    <location>
        <begin position="73"/>
        <end position="261"/>
    </location>
</feature>
<feature type="transmembrane region" description="Helical" evidence="9">
    <location>
        <begin position="77"/>
        <end position="101"/>
    </location>
</feature>
<feature type="transmembrane region" description="Helical" evidence="9">
    <location>
        <begin position="194"/>
        <end position="218"/>
    </location>
</feature>
<dbReference type="InterPro" id="IPR000515">
    <property type="entry name" value="MetI-like"/>
</dbReference>
<organism evidence="11 12">
    <name type="scientific">Nitratireductor indicus C115</name>
    <dbReference type="NCBI Taxonomy" id="1231190"/>
    <lineage>
        <taxon>Bacteria</taxon>
        <taxon>Pseudomonadati</taxon>
        <taxon>Pseudomonadota</taxon>
        <taxon>Alphaproteobacteria</taxon>
        <taxon>Hyphomicrobiales</taxon>
        <taxon>Phyllobacteriaceae</taxon>
        <taxon>Nitratireductor</taxon>
    </lineage>
</organism>
<dbReference type="GO" id="GO:0005886">
    <property type="term" value="C:plasma membrane"/>
    <property type="evidence" value="ECO:0007669"/>
    <property type="project" value="UniProtKB-SubCell"/>
</dbReference>
<evidence type="ECO:0000256" key="8">
    <source>
        <dbReference type="ARBA" id="ARBA00023136"/>
    </source>
</evidence>
<keyword evidence="6" id="KW-0653">Protein transport</keyword>
<dbReference type="Proteomes" id="UP000007374">
    <property type="component" value="Unassembled WGS sequence"/>
</dbReference>
<keyword evidence="12" id="KW-1185">Reference proteome</keyword>
<dbReference type="PROSITE" id="PS50928">
    <property type="entry name" value="ABC_TM1"/>
    <property type="match status" value="1"/>
</dbReference>
<dbReference type="GO" id="GO:0055085">
    <property type="term" value="P:transmembrane transport"/>
    <property type="evidence" value="ECO:0007669"/>
    <property type="project" value="InterPro"/>
</dbReference>
<dbReference type="Gene3D" id="1.10.3720.10">
    <property type="entry name" value="MetI-like"/>
    <property type="match status" value="1"/>
</dbReference>
<feature type="transmembrane region" description="Helical" evidence="9">
    <location>
        <begin position="12"/>
        <end position="33"/>
    </location>
</feature>
<proteinExistence type="inferred from homology"/>
<keyword evidence="7 9" id="KW-1133">Transmembrane helix</keyword>
<evidence type="ECO:0000313" key="12">
    <source>
        <dbReference type="Proteomes" id="UP000007374"/>
    </source>
</evidence>
<evidence type="ECO:0000256" key="6">
    <source>
        <dbReference type="ARBA" id="ARBA00022927"/>
    </source>
</evidence>
<protein>
    <submittedName>
        <fullName evidence="11">Oligopeptide/dipeptide ABC transporter permease</fullName>
    </submittedName>
</protein>
<evidence type="ECO:0000256" key="9">
    <source>
        <dbReference type="RuleBase" id="RU363032"/>
    </source>
</evidence>
<dbReference type="Pfam" id="PF00528">
    <property type="entry name" value="BPD_transp_1"/>
    <property type="match status" value="1"/>
</dbReference>
<evidence type="ECO:0000259" key="10">
    <source>
        <dbReference type="PROSITE" id="PS50928"/>
    </source>
</evidence>
<evidence type="ECO:0000256" key="7">
    <source>
        <dbReference type="ARBA" id="ARBA00022989"/>
    </source>
</evidence>
<dbReference type="PANTHER" id="PTHR43386">
    <property type="entry name" value="OLIGOPEPTIDE TRANSPORT SYSTEM PERMEASE PROTEIN APPC"/>
    <property type="match status" value="1"/>
</dbReference>
<dbReference type="InterPro" id="IPR050366">
    <property type="entry name" value="BP-dependent_transpt_permease"/>
</dbReference>
<keyword evidence="2 9" id="KW-0813">Transport</keyword>
<name>K2P2E5_9HYPH</name>